<dbReference type="InterPro" id="IPR012677">
    <property type="entry name" value="Nucleotide-bd_a/b_plait_sf"/>
</dbReference>
<feature type="compositionally biased region" description="Polar residues" evidence="2">
    <location>
        <begin position="338"/>
        <end position="376"/>
    </location>
</feature>
<dbReference type="Proteomes" id="UP001163046">
    <property type="component" value="Unassembled WGS sequence"/>
</dbReference>
<feature type="compositionally biased region" description="Polar residues" evidence="2">
    <location>
        <begin position="225"/>
        <end position="243"/>
    </location>
</feature>
<feature type="compositionally biased region" description="Polar residues" evidence="2">
    <location>
        <begin position="719"/>
        <end position="755"/>
    </location>
</feature>
<feature type="compositionally biased region" description="Polar residues" evidence="2">
    <location>
        <begin position="317"/>
        <end position="328"/>
    </location>
</feature>
<dbReference type="PROSITE" id="PS50102">
    <property type="entry name" value="RRM"/>
    <property type="match status" value="1"/>
</dbReference>
<evidence type="ECO:0000256" key="1">
    <source>
        <dbReference type="PROSITE-ProRule" id="PRU00176"/>
    </source>
</evidence>
<dbReference type="GO" id="GO:0003723">
    <property type="term" value="F:RNA binding"/>
    <property type="evidence" value="ECO:0007669"/>
    <property type="project" value="UniProtKB-UniRule"/>
</dbReference>
<evidence type="ECO:0000256" key="2">
    <source>
        <dbReference type="SAM" id="MobiDB-lite"/>
    </source>
</evidence>
<dbReference type="InterPro" id="IPR033503">
    <property type="entry name" value="GW182_RRM"/>
</dbReference>
<dbReference type="CDD" id="cd12435">
    <property type="entry name" value="RRM_GW182_like"/>
    <property type="match status" value="1"/>
</dbReference>
<dbReference type="GO" id="GO:0060213">
    <property type="term" value="P:positive regulation of nuclear-transcribed mRNA poly(A) tail shortening"/>
    <property type="evidence" value="ECO:0007669"/>
    <property type="project" value="TreeGrafter"/>
</dbReference>
<name>A0A9X0D5A4_9CNID</name>
<comment type="caution">
    <text evidence="4">The sequence shown here is derived from an EMBL/GenBank/DDBJ whole genome shotgun (WGS) entry which is preliminary data.</text>
</comment>
<feature type="compositionally biased region" description="Polar residues" evidence="2">
    <location>
        <begin position="178"/>
        <end position="198"/>
    </location>
</feature>
<dbReference type="GO" id="GO:0035278">
    <property type="term" value="P:miRNA-mediated gene silencing by inhibition of translation"/>
    <property type="evidence" value="ECO:0007669"/>
    <property type="project" value="InterPro"/>
</dbReference>
<reference evidence="4" key="1">
    <citation type="submission" date="2023-01" db="EMBL/GenBank/DDBJ databases">
        <title>Genome assembly of the deep-sea coral Lophelia pertusa.</title>
        <authorList>
            <person name="Herrera S."/>
            <person name="Cordes E."/>
        </authorList>
    </citation>
    <scope>NUCLEOTIDE SEQUENCE</scope>
    <source>
        <strain evidence="4">USNM1676648</strain>
        <tissue evidence="4">Polyp</tissue>
    </source>
</reference>
<dbReference type="AlphaFoldDB" id="A0A9X0D5A4"/>
<dbReference type="SUPFAM" id="SSF54928">
    <property type="entry name" value="RNA-binding domain, RBD"/>
    <property type="match status" value="1"/>
</dbReference>
<dbReference type="GO" id="GO:0000932">
    <property type="term" value="C:P-body"/>
    <property type="evidence" value="ECO:0007669"/>
    <property type="project" value="TreeGrafter"/>
</dbReference>
<dbReference type="EMBL" id="MU825877">
    <property type="protein sequence ID" value="KAJ7386233.1"/>
    <property type="molecule type" value="Genomic_DNA"/>
</dbReference>
<organism evidence="4 5">
    <name type="scientific">Desmophyllum pertusum</name>
    <dbReference type="NCBI Taxonomy" id="174260"/>
    <lineage>
        <taxon>Eukaryota</taxon>
        <taxon>Metazoa</taxon>
        <taxon>Cnidaria</taxon>
        <taxon>Anthozoa</taxon>
        <taxon>Hexacorallia</taxon>
        <taxon>Scleractinia</taxon>
        <taxon>Caryophylliina</taxon>
        <taxon>Caryophylliidae</taxon>
        <taxon>Desmophyllum</taxon>
    </lineage>
</organism>
<dbReference type="InterPro" id="IPR035979">
    <property type="entry name" value="RBD_domain_sf"/>
</dbReference>
<dbReference type="Gene3D" id="3.30.70.330">
    <property type="match status" value="1"/>
</dbReference>
<dbReference type="InterPro" id="IPR000504">
    <property type="entry name" value="RRM_dom"/>
</dbReference>
<dbReference type="GO" id="GO:0005654">
    <property type="term" value="C:nucleoplasm"/>
    <property type="evidence" value="ECO:0007669"/>
    <property type="project" value="TreeGrafter"/>
</dbReference>
<feature type="compositionally biased region" description="Low complexity" evidence="2">
    <location>
        <begin position="537"/>
        <end position="557"/>
    </location>
</feature>
<proteinExistence type="predicted"/>
<feature type="compositionally biased region" description="Low complexity" evidence="2">
    <location>
        <begin position="93"/>
        <end position="113"/>
    </location>
</feature>
<evidence type="ECO:0000313" key="5">
    <source>
        <dbReference type="Proteomes" id="UP001163046"/>
    </source>
</evidence>
<evidence type="ECO:0000259" key="3">
    <source>
        <dbReference type="PROSITE" id="PS50102"/>
    </source>
</evidence>
<feature type="compositionally biased region" description="Low complexity" evidence="2">
    <location>
        <begin position="199"/>
        <end position="224"/>
    </location>
</feature>
<feature type="compositionally biased region" description="Basic and acidic residues" evidence="2">
    <location>
        <begin position="280"/>
        <end position="290"/>
    </location>
</feature>
<feature type="domain" description="RRM" evidence="3">
    <location>
        <begin position="566"/>
        <end position="638"/>
    </location>
</feature>
<dbReference type="InterPro" id="IPR052068">
    <property type="entry name" value="GW182_domain"/>
</dbReference>
<keyword evidence="5" id="KW-1185">Reference proteome</keyword>
<feature type="compositionally biased region" description="Low complexity" evidence="2">
    <location>
        <begin position="300"/>
        <end position="316"/>
    </location>
</feature>
<dbReference type="PANTHER" id="PTHR13020:SF25">
    <property type="entry name" value="PROTEIN GAWKY"/>
    <property type="match status" value="1"/>
</dbReference>
<feature type="compositionally biased region" description="Polar residues" evidence="2">
    <location>
        <begin position="385"/>
        <end position="396"/>
    </location>
</feature>
<dbReference type="PANTHER" id="PTHR13020">
    <property type="entry name" value="TRINUCLEOTIDE REPEAT-CONTAINING GENE 6"/>
    <property type="match status" value="1"/>
</dbReference>
<feature type="compositionally biased region" description="Low complexity" evidence="2">
    <location>
        <begin position="405"/>
        <end position="416"/>
    </location>
</feature>
<accession>A0A9X0D5A4</accession>
<protein>
    <recommendedName>
        <fullName evidence="3">RRM domain-containing protein</fullName>
    </recommendedName>
</protein>
<evidence type="ECO:0000313" key="4">
    <source>
        <dbReference type="EMBL" id="KAJ7386233.1"/>
    </source>
</evidence>
<keyword evidence="1" id="KW-0694">RNA-binding</keyword>
<sequence length="835" mass="87677">MAQGGLLQPPFTPQQFAMLQQIAQLQLVQQRLAAQSVAQQHMGQKQQVVPQQQLYQQQQQIALMIAQMQQQVLQQQPGLAGRHPALPFSAVQQQTLIQQQQQQQQQPSPTAQQKGNKPATNDKPVSESSQSKTVDTVQSQPNEPSNVPPVATEEQIKQPSPVPQSRLTQWKQPLLQDPGTTVTQPSVTNNSPTSVDSKPQTAVSTSSQSAAAAAVLPSIVSAPSISTNDVSDPSAPNSNNVSPRTRIPDPVSSRWGVDAGPKLSADPPEFKPGVPWRPAPRNDKRDEGRDVVSPGNVEVSSRPSSCSSDSPSDSWSNPGNQPTSSVPPTSGGKAADNVVSTTTNSGFSGLSINNSTSESNQIDFGLSSTPWQSTDSKAPVPSPPSQGTNKPSSNAASLLRPPPGLGTTETTLPESPLFDEEPPAWLKNLIDGSSHGGEKTQPEFQFSRFGFANNPAPWSPRDAGVQPFSPLTPNPQPWAAVGGPAPTLSSSASAVSMVTSENVRPGSVNAAEPSNLQSSGIIWSTNQPIPSAEEKVPGSVPGASVPAVSTSSSVAPSRNTVNSMSTWLVLRNLSPRMDPKVLRPLCERHGPLLTFQLNLRHGNSLIRYGSMEEAAKARTALNGLMLSGTQMVADFATDSDIGSFFEQTMDWSANPFPSNTYGNQWSFQNVLGSAATSESIQNPPKAPIAKNQPPVTSTEQPAPKVNNPAPGMQWGAPSQGLSVSEQSSKVNAPTAQWGPGSQSNEQPGTKPNTAAPSVPWGSAPGAAPVPSYLWGSGPSQPALGGNYSQVPSMWSFPAGVPRDVEPQSGSGDGLVSPSMTTFLPPGLLNGGGDPV</sequence>
<dbReference type="OrthoDB" id="5983191at2759"/>
<feature type="region of interest" description="Disordered" evidence="2">
    <location>
        <begin position="93"/>
        <end position="441"/>
    </location>
</feature>
<feature type="region of interest" description="Disordered" evidence="2">
    <location>
        <begin position="675"/>
        <end position="762"/>
    </location>
</feature>
<feature type="region of interest" description="Disordered" evidence="2">
    <location>
        <begin position="778"/>
        <end position="835"/>
    </location>
</feature>
<gene>
    <name evidence="4" type="ORF">OS493_010628</name>
</gene>
<feature type="compositionally biased region" description="Polar residues" evidence="2">
    <location>
        <begin position="126"/>
        <end position="145"/>
    </location>
</feature>
<feature type="region of interest" description="Disordered" evidence="2">
    <location>
        <begin position="532"/>
        <end position="557"/>
    </location>
</feature>